<evidence type="ECO:0000313" key="1">
    <source>
        <dbReference type="EMBL" id="KAK9502739.1"/>
    </source>
</evidence>
<name>A0AAW1CYK4_9HEMI</name>
<comment type="caution">
    <text evidence="1">The sequence shown here is derived from an EMBL/GenBank/DDBJ whole genome shotgun (WGS) entry which is preliminary data.</text>
</comment>
<gene>
    <name evidence="1" type="ORF">O3M35_011449</name>
</gene>
<dbReference type="AlphaFoldDB" id="A0AAW1CYK4"/>
<reference evidence="1 2" key="1">
    <citation type="submission" date="2022-12" db="EMBL/GenBank/DDBJ databases">
        <title>Chromosome-level genome assembly of true bugs.</title>
        <authorList>
            <person name="Ma L."/>
            <person name="Li H."/>
        </authorList>
    </citation>
    <scope>NUCLEOTIDE SEQUENCE [LARGE SCALE GENOMIC DNA]</scope>
    <source>
        <strain evidence="1">Lab_2022b</strain>
    </source>
</reference>
<sequence length="67" mass="8060">MFQWYKVEEDRLKTEHYNLHVPLSLDKETEQFLDNSRNLSNSVLTQIYHSLVKFFLSFFMTQTSING</sequence>
<dbReference type="EMBL" id="JAPXFL010000008">
    <property type="protein sequence ID" value="KAK9502739.1"/>
    <property type="molecule type" value="Genomic_DNA"/>
</dbReference>
<dbReference type="PANTHER" id="PTHR12890:SF0">
    <property type="entry name" value="PROTEIN-L-HISTIDINE N-PROS-METHYLTRANSFERASE"/>
    <property type="match status" value="1"/>
</dbReference>
<dbReference type="InterPro" id="IPR007884">
    <property type="entry name" value="METL9"/>
</dbReference>
<organism evidence="1 2">
    <name type="scientific">Rhynocoris fuscipes</name>
    <dbReference type="NCBI Taxonomy" id="488301"/>
    <lineage>
        <taxon>Eukaryota</taxon>
        <taxon>Metazoa</taxon>
        <taxon>Ecdysozoa</taxon>
        <taxon>Arthropoda</taxon>
        <taxon>Hexapoda</taxon>
        <taxon>Insecta</taxon>
        <taxon>Pterygota</taxon>
        <taxon>Neoptera</taxon>
        <taxon>Paraneoptera</taxon>
        <taxon>Hemiptera</taxon>
        <taxon>Heteroptera</taxon>
        <taxon>Panheteroptera</taxon>
        <taxon>Cimicomorpha</taxon>
        <taxon>Reduviidae</taxon>
        <taxon>Harpactorinae</taxon>
        <taxon>Harpactorini</taxon>
        <taxon>Rhynocoris</taxon>
    </lineage>
</organism>
<protein>
    <submittedName>
        <fullName evidence="1">Uncharacterized protein</fullName>
    </submittedName>
</protein>
<dbReference type="PANTHER" id="PTHR12890">
    <property type="entry name" value="DREV PROTEIN"/>
    <property type="match status" value="1"/>
</dbReference>
<proteinExistence type="predicted"/>
<dbReference type="Proteomes" id="UP001461498">
    <property type="component" value="Unassembled WGS sequence"/>
</dbReference>
<keyword evidence="2" id="KW-1185">Reference proteome</keyword>
<dbReference type="Pfam" id="PF05219">
    <property type="entry name" value="DREV"/>
    <property type="match status" value="1"/>
</dbReference>
<dbReference type="GO" id="GO:0106370">
    <property type="term" value="F:protein-L-histidine N-pros-methyltransferase activity"/>
    <property type="evidence" value="ECO:0007669"/>
    <property type="project" value="InterPro"/>
</dbReference>
<evidence type="ECO:0000313" key="2">
    <source>
        <dbReference type="Proteomes" id="UP001461498"/>
    </source>
</evidence>
<accession>A0AAW1CYK4</accession>